<dbReference type="GO" id="GO:0016020">
    <property type="term" value="C:membrane"/>
    <property type="evidence" value="ECO:0007669"/>
    <property type="project" value="UniProtKB-SubCell"/>
</dbReference>
<dbReference type="PANTHER" id="PTHR47333:SF4">
    <property type="entry name" value="EGF-LIKE DOMAIN-CONTAINING PROTEIN"/>
    <property type="match status" value="1"/>
</dbReference>
<keyword evidence="9" id="KW-0732">Signal</keyword>
<evidence type="ECO:0000256" key="3">
    <source>
        <dbReference type="ARBA" id="ARBA00006373"/>
    </source>
</evidence>
<keyword evidence="11" id="KW-0106">Calcium</keyword>
<dbReference type="FunFam" id="2.10.25.10:FF:000240">
    <property type="entry name" value="Vitamin K-dependent protein S"/>
    <property type="match status" value="1"/>
</dbReference>
<dbReference type="PROSITE" id="PS50026">
    <property type="entry name" value="EGF_3"/>
    <property type="match status" value="6"/>
</dbReference>
<dbReference type="EnsemblMetazoa" id="XM_028662324.1">
    <property type="protein sequence ID" value="XP_028518125.1"/>
    <property type="gene ID" value="LOC110249520"/>
</dbReference>
<dbReference type="Gene3D" id="2.10.25.10">
    <property type="entry name" value="Laminin"/>
    <property type="match status" value="8"/>
</dbReference>
<dbReference type="RefSeq" id="XP_028518125.1">
    <property type="nucleotide sequence ID" value="XM_028662324.1"/>
</dbReference>
<dbReference type="SUPFAM" id="SSF57184">
    <property type="entry name" value="Growth factor receptor domain"/>
    <property type="match status" value="2"/>
</dbReference>
<evidence type="ECO:0000313" key="20">
    <source>
        <dbReference type="Proteomes" id="UP000887567"/>
    </source>
</evidence>
<dbReference type="PROSITE" id="PS01187">
    <property type="entry name" value="EGF_CA"/>
    <property type="match status" value="3"/>
</dbReference>
<feature type="domain" description="EGF-like" evidence="18">
    <location>
        <begin position="354"/>
        <end position="394"/>
    </location>
</feature>
<comment type="similarity">
    <text evidence="3">Belongs to the EGF domain peptide family.</text>
</comment>
<evidence type="ECO:0000256" key="9">
    <source>
        <dbReference type="ARBA" id="ARBA00022729"/>
    </source>
</evidence>
<feature type="domain" description="EGF-like" evidence="18">
    <location>
        <begin position="395"/>
        <end position="435"/>
    </location>
</feature>
<dbReference type="InterPro" id="IPR018097">
    <property type="entry name" value="EGF_Ca-bd_CS"/>
</dbReference>
<keyword evidence="14" id="KW-1015">Disulfide bond</keyword>
<organism evidence="19 20">
    <name type="scientific">Exaiptasia diaphana</name>
    <name type="common">Tropical sea anemone</name>
    <name type="synonym">Aiptasia pulchella</name>
    <dbReference type="NCBI Taxonomy" id="2652724"/>
    <lineage>
        <taxon>Eukaryota</taxon>
        <taxon>Metazoa</taxon>
        <taxon>Cnidaria</taxon>
        <taxon>Anthozoa</taxon>
        <taxon>Hexacorallia</taxon>
        <taxon>Actiniaria</taxon>
        <taxon>Aiptasiidae</taxon>
        <taxon>Exaiptasia</taxon>
    </lineage>
</organism>
<dbReference type="GO" id="GO:0071944">
    <property type="term" value="C:cell periphery"/>
    <property type="evidence" value="ECO:0007669"/>
    <property type="project" value="UniProtKB-ARBA"/>
</dbReference>
<keyword evidence="20" id="KW-1185">Reference proteome</keyword>
<evidence type="ECO:0000256" key="12">
    <source>
        <dbReference type="ARBA" id="ARBA00022989"/>
    </source>
</evidence>
<evidence type="ECO:0000256" key="17">
    <source>
        <dbReference type="PROSITE-ProRule" id="PRU00076"/>
    </source>
</evidence>
<dbReference type="PROSITE" id="PS00010">
    <property type="entry name" value="ASX_HYDROXYL"/>
    <property type="match status" value="6"/>
</dbReference>
<dbReference type="GO" id="GO:0006897">
    <property type="term" value="P:endocytosis"/>
    <property type="evidence" value="ECO:0007669"/>
    <property type="project" value="UniProtKB-KW"/>
</dbReference>
<comment type="subcellular location">
    <subcellularLocation>
        <location evidence="1">Membrane</location>
        <topology evidence="1">Single-pass type I membrane protein</topology>
    </subcellularLocation>
    <subcellularLocation>
        <location evidence="2">Secreted</location>
        <location evidence="2">Extracellular space</location>
        <location evidence="2">Extracellular matrix</location>
    </subcellularLocation>
</comment>
<reference evidence="19" key="1">
    <citation type="submission" date="2022-11" db="UniProtKB">
        <authorList>
            <consortium name="EnsemblMetazoa"/>
        </authorList>
    </citation>
    <scope>IDENTIFICATION</scope>
</reference>
<feature type="domain" description="EGF-like" evidence="18">
    <location>
        <begin position="436"/>
        <end position="473"/>
    </location>
</feature>
<dbReference type="InterPro" id="IPR000152">
    <property type="entry name" value="EGF-type_Asp/Asn_hydroxyl_site"/>
</dbReference>
<evidence type="ECO:0000256" key="8">
    <source>
        <dbReference type="ARBA" id="ARBA00022692"/>
    </source>
</evidence>
<dbReference type="GO" id="GO:0005509">
    <property type="term" value="F:calcium ion binding"/>
    <property type="evidence" value="ECO:0007669"/>
    <property type="project" value="InterPro"/>
</dbReference>
<evidence type="ECO:0000256" key="15">
    <source>
        <dbReference type="ARBA" id="ARBA00023170"/>
    </source>
</evidence>
<evidence type="ECO:0000256" key="7">
    <source>
        <dbReference type="ARBA" id="ARBA00022583"/>
    </source>
</evidence>
<dbReference type="Pfam" id="PF07645">
    <property type="entry name" value="EGF_CA"/>
    <property type="match status" value="3"/>
</dbReference>
<keyword evidence="6 17" id="KW-0245">EGF-like domain</keyword>
<keyword evidence="5" id="KW-0272">Extracellular matrix</keyword>
<evidence type="ECO:0000256" key="16">
    <source>
        <dbReference type="ARBA" id="ARBA00023180"/>
    </source>
</evidence>
<evidence type="ECO:0000256" key="4">
    <source>
        <dbReference type="ARBA" id="ARBA00022525"/>
    </source>
</evidence>
<evidence type="ECO:0000256" key="6">
    <source>
        <dbReference type="ARBA" id="ARBA00022536"/>
    </source>
</evidence>
<protein>
    <recommendedName>
        <fullName evidence="18">EGF-like domain-containing protein</fullName>
    </recommendedName>
</protein>
<dbReference type="GeneID" id="110249520"/>
<proteinExistence type="inferred from homology"/>
<dbReference type="FunFam" id="2.10.25.10:FF:000038">
    <property type="entry name" value="Fibrillin 2"/>
    <property type="match status" value="1"/>
</dbReference>
<dbReference type="FunFam" id="2.10.25.10:FF:000008">
    <property type="entry name" value="Signal peptide, CUB domain, EGF-like 2"/>
    <property type="match status" value="1"/>
</dbReference>
<dbReference type="SMART" id="SM00179">
    <property type="entry name" value="EGF_CA"/>
    <property type="match status" value="6"/>
</dbReference>
<dbReference type="InterPro" id="IPR000742">
    <property type="entry name" value="EGF"/>
</dbReference>
<dbReference type="RefSeq" id="XP_020911751.1">
    <property type="nucleotide sequence ID" value="XM_021056092.2"/>
</dbReference>
<dbReference type="EnsemblMetazoa" id="XM_021056093.2">
    <property type="protein sequence ID" value="XP_020911752.1"/>
    <property type="gene ID" value="LOC110249520"/>
</dbReference>
<dbReference type="RefSeq" id="XP_020911752.1">
    <property type="nucleotide sequence ID" value="XM_021056093.2"/>
</dbReference>
<dbReference type="Pfam" id="PF12662">
    <property type="entry name" value="cEGF"/>
    <property type="match status" value="1"/>
</dbReference>
<dbReference type="FunFam" id="2.10.25.10:FF:000009">
    <property type="entry name" value="Low-density lipoprotein receptor isoform 1"/>
    <property type="match status" value="1"/>
</dbReference>
<dbReference type="OrthoDB" id="10045365at2759"/>
<evidence type="ECO:0000256" key="1">
    <source>
        <dbReference type="ARBA" id="ARBA00004479"/>
    </source>
</evidence>
<evidence type="ECO:0000256" key="13">
    <source>
        <dbReference type="ARBA" id="ARBA00023136"/>
    </source>
</evidence>
<dbReference type="InterPro" id="IPR052080">
    <property type="entry name" value="vWF_C/EGF_Fibrillin"/>
</dbReference>
<keyword evidence="12" id="KW-1133">Transmembrane helix</keyword>
<dbReference type="InterPro" id="IPR026823">
    <property type="entry name" value="cEGF"/>
</dbReference>
<keyword evidence="7" id="KW-0254">Endocytosis</keyword>
<dbReference type="OMA" id="AYFVCMF"/>
<dbReference type="CDD" id="cd00054">
    <property type="entry name" value="EGF_CA"/>
    <property type="match status" value="3"/>
</dbReference>
<evidence type="ECO:0000256" key="5">
    <source>
        <dbReference type="ARBA" id="ARBA00022530"/>
    </source>
</evidence>
<keyword evidence="10" id="KW-0677">Repeat</keyword>
<evidence type="ECO:0000256" key="10">
    <source>
        <dbReference type="ARBA" id="ARBA00022737"/>
    </source>
</evidence>
<feature type="domain" description="EGF-like" evidence="18">
    <location>
        <begin position="519"/>
        <end position="559"/>
    </location>
</feature>
<feature type="domain" description="EGF-like" evidence="18">
    <location>
        <begin position="478"/>
        <end position="518"/>
    </location>
</feature>
<dbReference type="InterPro" id="IPR049883">
    <property type="entry name" value="NOTCH1_EGF-like"/>
</dbReference>
<evidence type="ECO:0000313" key="19">
    <source>
        <dbReference type="EnsemblMetazoa" id="XP_020911752.1"/>
    </source>
</evidence>
<keyword evidence="8" id="KW-0812">Transmembrane</keyword>
<dbReference type="SUPFAM" id="SSF57196">
    <property type="entry name" value="EGF/Laminin"/>
    <property type="match status" value="2"/>
</dbReference>
<dbReference type="Proteomes" id="UP000887567">
    <property type="component" value="Unplaced"/>
</dbReference>
<dbReference type="InterPro" id="IPR009030">
    <property type="entry name" value="Growth_fac_rcpt_cys_sf"/>
</dbReference>
<comment type="caution">
    <text evidence="17">Lacks conserved residue(s) required for the propagation of feature annotation.</text>
</comment>
<dbReference type="PANTHER" id="PTHR47333">
    <property type="entry name" value="VON WILLEBRAND FACTOR C AND EGF DOMAIN-CONTAINING PROTEIN"/>
    <property type="match status" value="1"/>
</dbReference>
<dbReference type="InterPro" id="IPR001881">
    <property type="entry name" value="EGF-like_Ca-bd_dom"/>
</dbReference>
<evidence type="ECO:0000256" key="2">
    <source>
        <dbReference type="ARBA" id="ARBA00004498"/>
    </source>
</evidence>
<keyword evidence="4" id="KW-0964">Secreted</keyword>
<dbReference type="PROSITE" id="PS01186">
    <property type="entry name" value="EGF_2"/>
    <property type="match status" value="4"/>
</dbReference>
<dbReference type="SMART" id="SM00181">
    <property type="entry name" value="EGF"/>
    <property type="match status" value="9"/>
</dbReference>
<keyword evidence="16" id="KW-0325">Glycoprotein</keyword>
<dbReference type="EnsemblMetazoa" id="XM_021056092.2">
    <property type="protein sequence ID" value="XP_020911751.1"/>
    <property type="gene ID" value="LOC110249520"/>
</dbReference>
<dbReference type="KEGG" id="epa:110249520"/>
<dbReference type="Pfam" id="PF14670">
    <property type="entry name" value="FXa_inhibition"/>
    <property type="match status" value="2"/>
</dbReference>
<keyword evidence="13" id="KW-0472">Membrane</keyword>
<sequence>MDYRQILIFVLFVSSTNARRNRLPIPKSLIVADATGIDVILDAVELMKKTKIFRNDHHLIKRIAIVEASYNRTANDGGLWQVQKCAFLGVTQNRRKYRKLAALQKQVRRRLGITWSKVHHYDLRRPLYSVVAARLYLEVILDSFPKKLRNQAKLWSAKYHRCIESGKNIRSPPLQRLRRSEEVYIRVVKSSCNSGYNKCQHFCHELPQGKTACSCRKGFILHSDGKTCKEAKGPIIVHPLPIHCEINSNQCEHTCSRERGVVKCTCRDGFVLHDNGFSCVDIDECEDSPCDHKCHNTPGSFHCSCKKGYELQQDLTSCQIKKENCSINDIECLDRCVDCPCPTGWTRRDGRCIEIDECSLYKGVCHHNCLNTPKGYRCACSAGFALDENGISCSDKDECQTGSHGCHHHCRNIPGSYFCSCAKGYRLNFDLKTCVDIDECALYYGICKGSSKCRNTLGGFKCECPTGFVSHSQNVCIDDDECLINNGGCSQRCQNLPGSYRCSCWFGYTLMPDRRTCQDIDECQRFPGLCHHKCTNTPGGFQCSCPPNQVQHANGLLCLPAV</sequence>
<dbReference type="FunFam" id="2.10.25.10:FF:000010">
    <property type="entry name" value="Pro-epidermal growth factor"/>
    <property type="match status" value="1"/>
</dbReference>
<evidence type="ECO:0000259" key="18">
    <source>
        <dbReference type="PROSITE" id="PS50026"/>
    </source>
</evidence>
<keyword evidence="15" id="KW-0675">Receptor</keyword>
<feature type="domain" description="EGF-like" evidence="18">
    <location>
        <begin position="281"/>
        <end position="319"/>
    </location>
</feature>
<accession>A0A913XY61</accession>
<dbReference type="AlphaFoldDB" id="A0A913XY61"/>
<evidence type="ECO:0000256" key="11">
    <source>
        <dbReference type="ARBA" id="ARBA00022837"/>
    </source>
</evidence>
<name>A0A913XY61_EXADI</name>
<evidence type="ECO:0000256" key="14">
    <source>
        <dbReference type="ARBA" id="ARBA00023157"/>
    </source>
</evidence>